<evidence type="ECO:0008006" key="4">
    <source>
        <dbReference type="Google" id="ProtNLM"/>
    </source>
</evidence>
<feature type="region of interest" description="Disordered" evidence="1">
    <location>
        <begin position="103"/>
        <end position="135"/>
    </location>
</feature>
<proteinExistence type="predicted"/>
<dbReference type="EMBL" id="OX460343">
    <property type="protein sequence ID" value="CAI9180034.1"/>
    <property type="molecule type" value="Genomic_DNA"/>
</dbReference>
<organism evidence="2 3">
    <name type="scientific">Rangifer tarandus platyrhynchus</name>
    <name type="common">Svalbard reindeer</name>
    <dbReference type="NCBI Taxonomy" id="3082113"/>
    <lineage>
        <taxon>Eukaryota</taxon>
        <taxon>Metazoa</taxon>
        <taxon>Chordata</taxon>
        <taxon>Craniata</taxon>
        <taxon>Vertebrata</taxon>
        <taxon>Euteleostomi</taxon>
        <taxon>Mammalia</taxon>
        <taxon>Eutheria</taxon>
        <taxon>Laurasiatheria</taxon>
        <taxon>Artiodactyla</taxon>
        <taxon>Ruminantia</taxon>
        <taxon>Pecora</taxon>
        <taxon>Cervidae</taxon>
        <taxon>Odocoileinae</taxon>
        <taxon>Rangifer</taxon>
    </lineage>
</organism>
<sequence length="135" mass="14250">MKLLRVVSFSCYGCVSLECLGLHLASGGGVSPGPSSAHRAPPATAGPPGVFGGSWSDPCDPLRAGLDHRAHEPAAAPPQLCGFEKMMDPRSWSTLDAETAGCRGLPEITSGHHREKHRMNSGFPRRGLGGRRKQP</sequence>
<accession>A0ABN9A215</accession>
<dbReference type="Proteomes" id="UP001176941">
    <property type="component" value="Chromosome X"/>
</dbReference>
<evidence type="ECO:0000313" key="2">
    <source>
        <dbReference type="EMBL" id="CAI9180034.1"/>
    </source>
</evidence>
<feature type="region of interest" description="Disordered" evidence="1">
    <location>
        <begin position="30"/>
        <end position="56"/>
    </location>
</feature>
<feature type="region of interest" description="Disordered" evidence="1">
    <location>
        <begin position="63"/>
        <end position="82"/>
    </location>
</feature>
<keyword evidence="3" id="KW-1185">Reference proteome</keyword>
<reference evidence="2" key="1">
    <citation type="submission" date="2023-04" db="EMBL/GenBank/DDBJ databases">
        <authorList>
            <consortium name="ELIXIR-Norway"/>
        </authorList>
    </citation>
    <scope>NUCLEOTIDE SEQUENCE [LARGE SCALE GENOMIC DNA]</scope>
</reference>
<evidence type="ECO:0000313" key="3">
    <source>
        <dbReference type="Proteomes" id="UP001176941"/>
    </source>
</evidence>
<name>A0ABN9A215_RANTA</name>
<protein>
    <recommendedName>
        <fullName evidence="4">Secreted protein</fullName>
    </recommendedName>
</protein>
<gene>
    <name evidence="2" type="ORF">MRATA1EN1_LOCUS28996</name>
</gene>
<evidence type="ECO:0000256" key="1">
    <source>
        <dbReference type="SAM" id="MobiDB-lite"/>
    </source>
</evidence>